<dbReference type="InterPro" id="IPR001633">
    <property type="entry name" value="EAL_dom"/>
</dbReference>
<sequence>MFATPATDLATMSAVSRPPRIGVTTALAIALTVFEAAWTLIGLGHVWTQPWIGWIPTVGLPALAAYGCRQVFLRADLGEATRRFWRSLSHACAILTVAEFSYGYDALHGPVPTQDVSARTIALLGLVVFVLIWALMRLPTWQRSRGDWLRFALDAGVLLITCGGLLWTYWLHTGAQWTAENSATISVCALAMIALITMVKVIFGGFAELDRRALHILSVGIALSGGSGALAPAFEGRPYLSSAAVAVPLATVAVVLAAARQGRAPLGLPADRPHRHRVSLLPYLAVAAMSTTLVVTEWDDSPQNATIAICVAAITALVVTRQVSASRDNTRLLATVDANLSRLRDYQAELDHQINHDALTGVANRARFAELVSARLAAAEPFHVAMLDLDDFKVINDRLGHGTGDALLRTISRRLQDALGPHDTVARQGGDEFTLLLTGRADEAVSQLLREVLEQVQKPVEMAGRALEPQVSIGITAAHEGDTPEELIRRADVAMYSAKTSGGGRRTWFDPIMDQLADADAKLAADLRTALVRDELFLHYQPIVELPHGRLAGVEALVRWRHPEHGLVSPGVFIPLAERNGYIVELGRWILHEAVRQTAEWEREYGANAPEKVSVNISARQLREPGFVDEVAALLRSSGIDPHRLVAEVTETAVLGTGEALDAVRALHALGLRIALDDFGTGQSSLSLLVDCPVKVLKVDKSFVDGVTGSTAQAVIVDGLIGITEGLRIEAVAEGVETADQAYRLHKMGYRLAQGFHFARPMPASDIELLLSISTSGKVDNLH</sequence>
<evidence type="ECO:0000256" key="1">
    <source>
        <dbReference type="SAM" id="Phobius"/>
    </source>
</evidence>
<dbReference type="Pfam" id="PF00990">
    <property type="entry name" value="GGDEF"/>
    <property type="match status" value="1"/>
</dbReference>
<proteinExistence type="predicted"/>
<comment type="caution">
    <text evidence="4">The sequence shown here is derived from an EMBL/GenBank/DDBJ whole genome shotgun (WGS) entry which is preliminary data.</text>
</comment>
<feature type="domain" description="GGDEF" evidence="3">
    <location>
        <begin position="380"/>
        <end position="511"/>
    </location>
</feature>
<organism evidence="4 5">
    <name type="scientific">Paractinoplanes ferrugineus</name>
    <dbReference type="NCBI Taxonomy" id="113564"/>
    <lineage>
        <taxon>Bacteria</taxon>
        <taxon>Bacillati</taxon>
        <taxon>Actinomycetota</taxon>
        <taxon>Actinomycetes</taxon>
        <taxon>Micromonosporales</taxon>
        <taxon>Micromonosporaceae</taxon>
        <taxon>Paractinoplanes</taxon>
    </lineage>
</organism>
<feature type="transmembrane region" description="Helical" evidence="1">
    <location>
        <begin position="21"/>
        <end position="45"/>
    </location>
</feature>
<dbReference type="CDD" id="cd01948">
    <property type="entry name" value="EAL"/>
    <property type="match status" value="1"/>
</dbReference>
<dbReference type="InterPro" id="IPR043128">
    <property type="entry name" value="Rev_trsase/Diguanyl_cyclase"/>
</dbReference>
<dbReference type="Gene3D" id="3.20.20.450">
    <property type="entry name" value="EAL domain"/>
    <property type="match status" value="1"/>
</dbReference>
<feature type="transmembrane region" description="Helical" evidence="1">
    <location>
        <begin position="116"/>
        <end position="136"/>
    </location>
</feature>
<feature type="transmembrane region" description="Helical" evidence="1">
    <location>
        <begin position="182"/>
        <end position="202"/>
    </location>
</feature>
<dbReference type="Gene3D" id="3.30.70.270">
    <property type="match status" value="1"/>
</dbReference>
<gene>
    <name evidence="4" type="ORF">Afe05nite_82050</name>
</gene>
<dbReference type="PROSITE" id="PS50883">
    <property type="entry name" value="EAL"/>
    <property type="match status" value="1"/>
</dbReference>
<dbReference type="InterPro" id="IPR000160">
    <property type="entry name" value="GGDEF_dom"/>
</dbReference>
<dbReference type="EMBL" id="BOMM01000083">
    <property type="protein sequence ID" value="GIE16365.1"/>
    <property type="molecule type" value="Genomic_DNA"/>
</dbReference>
<dbReference type="SMART" id="SM00267">
    <property type="entry name" value="GGDEF"/>
    <property type="match status" value="1"/>
</dbReference>
<evidence type="ECO:0000259" key="3">
    <source>
        <dbReference type="PROSITE" id="PS50887"/>
    </source>
</evidence>
<name>A0A919ML18_9ACTN</name>
<dbReference type="Proteomes" id="UP000598174">
    <property type="component" value="Unassembled WGS sequence"/>
</dbReference>
<evidence type="ECO:0000259" key="2">
    <source>
        <dbReference type="PROSITE" id="PS50883"/>
    </source>
</evidence>
<keyword evidence="1" id="KW-0472">Membrane</keyword>
<dbReference type="PANTHER" id="PTHR44757">
    <property type="entry name" value="DIGUANYLATE CYCLASE DGCP"/>
    <property type="match status" value="1"/>
</dbReference>
<dbReference type="InterPro" id="IPR029787">
    <property type="entry name" value="Nucleotide_cyclase"/>
</dbReference>
<feature type="transmembrane region" description="Helical" evidence="1">
    <location>
        <begin position="51"/>
        <end position="72"/>
    </location>
</feature>
<evidence type="ECO:0000313" key="5">
    <source>
        <dbReference type="Proteomes" id="UP000598174"/>
    </source>
</evidence>
<keyword evidence="1" id="KW-1133">Transmembrane helix</keyword>
<dbReference type="InterPro" id="IPR035919">
    <property type="entry name" value="EAL_sf"/>
</dbReference>
<feature type="transmembrane region" description="Helical" evidence="1">
    <location>
        <begin position="214"/>
        <end position="234"/>
    </location>
</feature>
<dbReference type="AlphaFoldDB" id="A0A919ML18"/>
<accession>A0A919ML18</accession>
<keyword evidence="5" id="KW-1185">Reference proteome</keyword>
<reference evidence="4" key="1">
    <citation type="submission" date="2021-01" db="EMBL/GenBank/DDBJ databases">
        <title>Whole genome shotgun sequence of Actinoplanes ferrugineus NBRC 15555.</title>
        <authorList>
            <person name="Komaki H."/>
            <person name="Tamura T."/>
        </authorList>
    </citation>
    <scope>NUCLEOTIDE SEQUENCE</scope>
    <source>
        <strain evidence="4">NBRC 15555</strain>
    </source>
</reference>
<dbReference type="PANTHER" id="PTHR44757:SF2">
    <property type="entry name" value="BIOFILM ARCHITECTURE MAINTENANCE PROTEIN MBAA"/>
    <property type="match status" value="1"/>
</dbReference>
<dbReference type="SUPFAM" id="SSF141868">
    <property type="entry name" value="EAL domain-like"/>
    <property type="match status" value="1"/>
</dbReference>
<keyword evidence="1" id="KW-0812">Transmembrane</keyword>
<protein>
    <recommendedName>
        <fullName evidence="6">Diguanylate cyclase (GGDEF)-like protein</fullName>
    </recommendedName>
</protein>
<dbReference type="PROSITE" id="PS50887">
    <property type="entry name" value="GGDEF"/>
    <property type="match status" value="1"/>
</dbReference>
<evidence type="ECO:0000313" key="4">
    <source>
        <dbReference type="EMBL" id="GIE16365.1"/>
    </source>
</evidence>
<dbReference type="SUPFAM" id="SSF55073">
    <property type="entry name" value="Nucleotide cyclase"/>
    <property type="match status" value="1"/>
</dbReference>
<feature type="transmembrane region" description="Helical" evidence="1">
    <location>
        <begin position="148"/>
        <end position="170"/>
    </location>
</feature>
<evidence type="ECO:0008006" key="6">
    <source>
        <dbReference type="Google" id="ProtNLM"/>
    </source>
</evidence>
<feature type="transmembrane region" description="Helical" evidence="1">
    <location>
        <begin position="84"/>
        <end position="104"/>
    </location>
</feature>
<dbReference type="CDD" id="cd01949">
    <property type="entry name" value="GGDEF"/>
    <property type="match status" value="1"/>
</dbReference>
<dbReference type="SMART" id="SM00052">
    <property type="entry name" value="EAL"/>
    <property type="match status" value="1"/>
</dbReference>
<dbReference type="Pfam" id="PF00563">
    <property type="entry name" value="EAL"/>
    <property type="match status" value="1"/>
</dbReference>
<dbReference type="NCBIfam" id="TIGR00254">
    <property type="entry name" value="GGDEF"/>
    <property type="match status" value="1"/>
</dbReference>
<feature type="domain" description="EAL" evidence="2">
    <location>
        <begin position="520"/>
        <end position="775"/>
    </location>
</feature>
<dbReference type="InterPro" id="IPR052155">
    <property type="entry name" value="Biofilm_reg_signaling"/>
</dbReference>